<dbReference type="InterPro" id="IPR036236">
    <property type="entry name" value="Znf_C2H2_sf"/>
</dbReference>
<feature type="compositionally biased region" description="Low complexity" evidence="8">
    <location>
        <begin position="16"/>
        <end position="25"/>
    </location>
</feature>
<keyword evidence="11" id="KW-1185">Reference proteome</keyword>
<dbReference type="SMART" id="SM00355">
    <property type="entry name" value="ZnF_C2H2"/>
    <property type="match status" value="2"/>
</dbReference>
<feature type="compositionally biased region" description="Low complexity" evidence="8">
    <location>
        <begin position="116"/>
        <end position="129"/>
    </location>
</feature>
<feature type="compositionally biased region" description="Pro residues" evidence="8">
    <location>
        <begin position="26"/>
        <end position="37"/>
    </location>
</feature>
<feature type="compositionally biased region" description="Polar residues" evidence="8">
    <location>
        <begin position="298"/>
        <end position="320"/>
    </location>
</feature>
<dbReference type="EMBL" id="JAFEKC020000013">
    <property type="protein sequence ID" value="KAK0511698.1"/>
    <property type="molecule type" value="Genomic_DNA"/>
</dbReference>
<evidence type="ECO:0000256" key="1">
    <source>
        <dbReference type="ARBA" id="ARBA00004123"/>
    </source>
</evidence>
<comment type="subcellular location">
    <subcellularLocation>
        <location evidence="1">Nucleus</location>
    </subcellularLocation>
</comment>
<feature type="region of interest" description="Disordered" evidence="8">
    <location>
        <begin position="100"/>
        <end position="215"/>
    </location>
</feature>
<feature type="region of interest" description="Disordered" evidence="8">
    <location>
        <begin position="264"/>
        <end position="362"/>
    </location>
</feature>
<evidence type="ECO:0000256" key="6">
    <source>
        <dbReference type="ARBA" id="ARBA00023242"/>
    </source>
</evidence>
<evidence type="ECO:0000256" key="4">
    <source>
        <dbReference type="ARBA" id="ARBA00022771"/>
    </source>
</evidence>
<dbReference type="PROSITE" id="PS50157">
    <property type="entry name" value="ZINC_FINGER_C2H2_2"/>
    <property type="match status" value="2"/>
</dbReference>
<reference evidence="10" key="1">
    <citation type="submission" date="2023-03" db="EMBL/GenBank/DDBJ databases">
        <title>Complete genome of Cladonia borealis.</title>
        <authorList>
            <person name="Park H."/>
        </authorList>
    </citation>
    <scope>NUCLEOTIDE SEQUENCE</scope>
    <source>
        <strain evidence="10">ANT050790</strain>
    </source>
</reference>
<feature type="domain" description="C2H2-type" evidence="9">
    <location>
        <begin position="244"/>
        <end position="273"/>
    </location>
</feature>
<gene>
    <name evidence="10" type="ORF">JMJ35_006271</name>
</gene>
<keyword evidence="2" id="KW-0479">Metal-binding</keyword>
<keyword evidence="3" id="KW-0677">Repeat</keyword>
<organism evidence="10 11">
    <name type="scientific">Cladonia borealis</name>
    <dbReference type="NCBI Taxonomy" id="184061"/>
    <lineage>
        <taxon>Eukaryota</taxon>
        <taxon>Fungi</taxon>
        <taxon>Dikarya</taxon>
        <taxon>Ascomycota</taxon>
        <taxon>Pezizomycotina</taxon>
        <taxon>Lecanoromycetes</taxon>
        <taxon>OSLEUM clade</taxon>
        <taxon>Lecanoromycetidae</taxon>
        <taxon>Lecanorales</taxon>
        <taxon>Lecanorineae</taxon>
        <taxon>Cladoniaceae</taxon>
        <taxon>Cladonia</taxon>
    </lineage>
</organism>
<name>A0AA39QYV1_9LECA</name>
<dbReference type="GO" id="GO:0005634">
    <property type="term" value="C:nucleus"/>
    <property type="evidence" value="ECO:0007669"/>
    <property type="project" value="UniProtKB-SubCell"/>
</dbReference>
<evidence type="ECO:0000256" key="8">
    <source>
        <dbReference type="SAM" id="MobiDB-lite"/>
    </source>
</evidence>
<dbReference type="InterPro" id="IPR013087">
    <property type="entry name" value="Znf_C2H2_type"/>
</dbReference>
<feature type="compositionally biased region" description="Polar residues" evidence="8">
    <location>
        <begin position="329"/>
        <end position="344"/>
    </location>
</feature>
<protein>
    <recommendedName>
        <fullName evidence="9">C2H2-type domain-containing protein</fullName>
    </recommendedName>
</protein>
<evidence type="ECO:0000256" key="5">
    <source>
        <dbReference type="ARBA" id="ARBA00022833"/>
    </source>
</evidence>
<dbReference type="Proteomes" id="UP001166286">
    <property type="component" value="Unassembled WGS sequence"/>
</dbReference>
<keyword evidence="5" id="KW-0862">Zinc</keyword>
<dbReference type="Gene3D" id="3.30.160.60">
    <property type="entry name" value="Classic Zinc Finger"/>
    <property type="match status" value="1"/>
</dbReference>
<feature type="domain" description="C2H2-type" evidence="9">
    <location>
        <begin position="216"/>
        <end position="243"/>
    </location>
</feature>
<dbReference type="FunFam" id="3.30.160.60:FF:000446">
    <property type="entry name" value="Zinc finger protein"/>
    <property type="match status" value="1"/>
</dbReference>
<dbReference type="PANTHER" id="PTHR40626:SF12">
    <property type="entry name" value="RFEC"/>
    <property type="match status" value="1"/>
</dbReference>
<proteinExistence type="predicted"/>
<comment type="caution">
    <text evidence="10">The sequence shown here is derived from an EMBL/GenBank/DDBJ whole genome shotgun (WGS) entry which is preliminary data.</text>
</comment>
<feature type="region of interest" description="Disordered" evidence="8">
    <location>
        <begin position="391"/>
        <end position="430"/>
    </location>
</feature>
<dbReference type="GO" id="GO:0000981">
    <property type="term" value="F:DNA-binding transcription factor activity, RNA polymerase II-specific"/>
    <property type="evidence" value="ECO:0007669"/>
    <property type="project" value="InterPro"/>
</dbReference>
<feature type="compositionally biased region" description="Pro residues" evidence="8">
    <location>
        <begin position="144"/>
        <end position="155"/>
    </location>
</feature>
<dbReference type="GO" id="GO:0008270">
    <property type="term" value="F:zinc ion binding"/>
    <property type="evidence" value="ECO:0007669"/>
    <property type="project" value="UniProtKB-KW"/>
</dbReference>
<dbReference type="PANTHER" id="PTHR40626">
    <property type="entry name" value="MIP31509P"/>
    <property type="match status" value="1"/>
</dbReference>
<dbReference type="GO" id="GO:0000978">
    <property type="term" value="F:RNA polymerase II cis-regulatory region sequence-specific DNA binding"/>
    <property type="evidence" value="ECO:0007669"/>
    <property type="project" value="InterPro"/>
</dbReference>
<evidence type="ECO:0000259" key="9">
    <source>
        <dbReference type="PROSITE" id="PS50157"/>
    </source>
</evidence>
<sequence length="504" mass="54722">MNQQFANGQTYHQGYQPSQHQSPQSSRPPPNGLPQPIHPTSGHPLPPLTTPSHAFQSYPGDNLHMARSQAVPTTMTSLADPIGQTFAPYAPTANTYFNTQMNFGSPAQPHHPVQKSRPPSLNVLSPLSPYTSAPSQNRLADLAPAPPREGNPPVPFGNTSNSGKSEDEPQPTHVVGSQGRRGILPSAAGRPEAVPGDNQSSQKGAPTPAKDAEGKFPCPHCNKNYLHAKHLKRHLLRHTGVRPYTCGLCKDTFSRSDILKRHFQKCSQRRGNPTGESHLSHSRANRKSRAQEEAARLESSTPTMSDRSQQMTSYTPTSLDGSFDITGLSLGQRQYGDNSNQVSRSNSHKKSKGSTGSTSNRASLGMVSTAVYPPTTYEYSSTGHITPESITSSGAATPYQYSHEARSQLSPTGPVTETNFPSNSRQHASGNLFQGLPRIFGQAHSHGQEIDWNHLAYGTPDEYGQPHYYSGTNTPLQRTKSDSDFTNLQISDYTNPVIHHGSKA</sequence>
<evidence type="ECO:0000313" key="11">
    <source>
        <dbReference type="Proteomes" id="UP001166286"/>
    </source>
</evidence>
<feature type="compositionally biased region" description="Polar residues" evidence="8">
    <location>
        <begin position="407"/>
        <end position="430"/>
    </location>
</feature>
<evidence type="ECO:0000256" key="2">
    <source>
        <dbReference type="ARBA" id="ARBA00022723"/>
    </source>
</evidence>
<evidence type="ECO:0000256" key="7">
    <source>
        <dbReference type="PROSITE-ProRule" id="PRU00042"/>
    </source>
</evidence>
<feature type="compositionally biased region" description="Polar residues" evidence="8">
    <location>
        <begin position="1"/>
        <end position="15"/>
    </location>
</feature>
<keyword evidence="6" id="KW-0539">Nucleus</keyword>
<evidence type="ECO:0000313" key="10">
    <source>
        <dbReference type="EMBL" id="KAK0511698.1"/>
    </source>
</evidence>
<accession>A0AA39QYV1</accession>
<evidence type="ECO:0000256" key="3">
    <source>
        <dbReference type="ARBA" id="ARBA00022737"/>
    </source>
</evidence>
<dbReference type="InterPro" id="IPR051059">
    <property type="entry name" value="VerF-like"/>
</dbReference>
<feature type="region of interest" description="Disordered" evidence="8">
    <location>
        <begin position="1"/>
        <end position="60"/>
    </location>
</feature>
<dbReference type="SUPFAM" id="SSF57667">
    <property type="entry name" value="beta-beta-alpha zinc fingers"/>
    <property type="match status" value="1"/>
</dbReference>
<dbReference type="PROSITE" id="PS00028">
    <property type="entry name" value="ZINC_FINGER_C2H2_1"/>
    <property type="match status" value="1"/>
</dbReference>
<dbReference type="GO" id="GO:0000785">
    <property type="term" value="C:chromatin"/>
    <property type="evidence" value="ECO:0007669"/>
    <property type="project" value="TreeGrafter"/>
</dbReference>
<keyword evidence="4 7" id="KW-0863">Zinc-finger</keyword>
<dbReference type="AlphaFoldDB" id="A0AA39QYV1"/>